<comment type="caution">
    <text evidence="2">The sequence shown here is derived from an EMBL/GenBank/DDBJ whole genome shotgun (WGS) entry which is preliminary data.</text>
</comment>
<accession>A0A1Y1S944</accession>
<feature type="region of interest" description="Disordered" evidence="1">
    <location>
        <begin position="133"/>
        <end position="171"/>
    </location>
</feature>
<evidence type="ECO:0000256" key="1">
    <source>
        <dbReference type="SAM" id="MobiDB-lite"/>
    </source>
</evidence>
<dbReference type="EMBL" id="LWDP01000006">
    <property type="protein sequence ID" value="ORD94937.1"/>
    <property type="molecule type" value="Genomic_DNA"/>
</dbReference>
<evidence type="ECO:0000313" key="3">
    <source>
        <dbReference type="Proteomes" id="UP000192639"/>
    </source>
</evidence>
<gene>
    <name evidence="2" type="ORF">ECANGB1_1896</name>
</gene>
<proteinExistence type="predicted"/>
<sequence length="171" mass="18521">MIFSHISVAYGFYLAHHGTQNYVGIVDNKVMLVDRMADSVDVNMMKTEDKSILHSVLSLGQSAIAMGDTNVLVKAGLNASDSKQAAVVVLTHNGTYVVKFADKCLGESTDSIVGIECTRPDVLEFDRVDMKSRPYGNPQTTSYSRTTRTTTSYTTPMSSHTGFTGGSSGMY</sequence>
<evidence type="ECO:0000313" key="2">
    <source>
        <dbReference type="EMBL" id="ORD94937.1"/>
    </source>
</evidence>
<organism evidence="2 3">
    <name type="scientific">Enterospora canceri</name>
    <dbReference type="NCBI Taxonomy" id="1081671"/>
    <lineage>
        <taxon>Eukaryota</taxon>
        <taxon>Fungi</taxon>
        <taxon>Fungi incertae sedis</taxon>
        <taxon>Microsporidia</taxon>
        <taxon>Enterocytozoonidae</taxon>
        <taxon>Enterospora</taxon>
    </lineage>
</organism>
<reference evidence="2 3" key="1">
    <citation type="journal article" date="2017" name="Environ. Microbiol.">
        <title>Decay of the glycolytic pathway and adaptation to intranuclear parasitism within Enterocytozoonidae microsporidia.</title>
        <authorList>
            <person name="Wiredu Boakye D."/>
            <person name="Jaroenlak P."/>
            <person name="Prachumwat A."/>
            <person name="Williams T.A."/>
            <person name="Bateman K.S."/>
            <person name="Itsathitphaisarn O."/>
            <person name="Sritunyalucksana K."/>
            <person name="Paszkiewicz K.H."/>
            <person name="Moore K.A."/>
            <person name="Stentiford G.D."/>
            <person name="Williams B.A."/>
        </authorList>
    </citation>
    <scope>NUCLEOTIDE SEQUENCE [LARGE SCALE GENOMIC DNA]</scope>
    <source>
        <strain evidence="2 3">GB1</strain>
    </source>
</reference>
<keyword evidence="3" id="KW-1185">Reference proteome</keyword>
<dbReference type="Proteomes" id="UP000192639">
    <property type="component" value="Unassembled WGS sequence"/>
</dbReference>
<dbReference type="VEuPathDB" id="MicrosporidiaDB:ECANGB1_1896"/>
<dbReference type="AlphaFoldDB" id="A0A1Y1S944"/>
<protein>
    <submittedName>
        <fullName evidence="2">Uncharacterized protein</fullName>
    </submittedName>
</protein>
<feature type="compositionally biased region" description="Low complexity" evidence="1">
    <location>
        <begin position="140"/>
        <end position="162"/>
    </location>
</feature>
<name>A0A1Y1S944_9MICR</name>